<dbReference type="EMBL" id="SSTE01004154">
    <property type="protein sequence ID" value="KAA0062829.1"/>
    <property type="molecule type" value="Genomic_DNA"/>
</dbReference>
<sequence length="320" mass="37074">MGNNSETTQPTLTSRRRAQSRLLKLERDIHANGRIPMSIALGELTLEENTSRSSRAIYKYCFFVLDFNDQAMNRFVEHQMLTCFKEFRDNCYRHFKKCEPVDYVELFKQTHIRDGTFVSQATEDAHNQMLELHFQPPLGGPVDVEWCSGLLGDEPLPTHSKKRWDDIEDGIFRCPDDVGNKDVEKGALSMIKLDSPFRNSFCKFSELYFVSEEQNRHARLRLFKMLMRFHLFKRSVQSLPLQNVSVALCFFKISVQFRISNMPVDFSKMSMQLHVSKISVQFRRFPNCCCSFASSKCRCSSTLPNNVGATMPLPLSKIMM</sequence>
<organism evidence="1 3">
    <name type="scientific">Cucumis melo var. makuwa</name>
    <name type="common">Oriental melon</name>
    <dbReference type="NCBI Taxonomy" id="1194695"/>
    <lineage>
        <taxon>Eukaryota</taxon>
        <taxon>Viridiplantae</taxon>
        <taxon>Streptophyta</taxon>
        <taxon>Embryophyta</taxon>
        <taxon>Tracheophyta</taxon>
        <taxon>Spermatophyta</taxon>
        <taxon>Magnoliopsida</taxon>
        <taxon>eudicotyledons</taxon>
        <taxon>Gunneridae</taxon>
        <taxon>Pentapetalae</taxon>
        <taxon>rosids</taxon>
        <taxon>fabids</taxon>
        <taxon>Cucurbitales</taxon>
        <taxon>Cucurbitaceae</taxon>
        <taxon>Benincaseae</taxon>
        <taxon>Cucumis</taxon>
    </lineage>
</organism>
<evidence type="ECO:0000313" key="4">
    <source>
        <dbReference type="Proteomes" id="UP000321947"/>
    </source>
</evidence>
<name>A0A5A7VB48_CUCMM</name>
<comment type="caution">
    <text evidence="1">The sequence shown here is derived from an EMBL/GenBank/DDBJ whole genome shotgun (WGS) entry which is preliminary data.</text>
</comment>
<protein>
    <submittedName>
        <fullName evidence="1">CACTA en-spm transposon protein</fullName>
    </submittedName>
</protein>
<dbReference type="EMBL" id="SSTD01019265">
    <property type="protein sequence ID" value="TYJ96720.1"/>
    <property type="molecule type" value="Genomic_DNA"/>
</dbReference>
<reference evidence="3 4" key="1">
    <citation type="submission" date="2019-08" db="EMBL/GenBank/DDBJ databases">
        <title>Draft genome sequences of two oriental melons (Cucumis melo L. var makuwa).</title>
        <authorList>
            <person name="Kwon S.-Y."/>
        </authorList>
    </citation>
    <scope>NUCLEOTIDE SEQUENCE [LARGE SCALE GENOMIC DNA]</scope>
    <source>
        <strain evidence="4">cv. Chang Bougi</strain>
        <strain evidence="3">cv. SW 3</strain>
        <tissue evidence="1">Leaf</tissue>
    </source>
</reference>
<evidence type="ECO:0000313" key="2">
    <source>
        <dbReference type="EMBL" id="TYJ96720.1"/>
    </source>
</evidence>
<dbReference type="Proteomes" id="UP000321947">
    <property type="component" value="Unassembled WGS sequence"/>
</dbReference>
<dbReference type="Proteomes" id="UP000321393">
    <property type="component" value="Unassembled WGS sequence"/>
</dbReference>
<accession>A0A5A7VB48</accession>
<gene>
    <name evidence="2" type="ORF">E5676_scaffold986G00080</name>
    <name evidence="1" type="ORF">E6C27_scaffold357G00510</name>
</gene>
<dbReference type="AlphaFoldDB" id="A0A5A7VB48"/>
<evidence type="ECO:0000313" key="1">
    <source>
        <dbReference type="EMBL" id="KAA0062829.1"/>
    </source>
</evidence>
<evidence type="ECO:0000313" key="3">
    <source>
        <dbReference type="Proteomes" id="UP000321393"/>
    </source>
</evidence>
<proteinExistence type="predicted"/>